<evidence type="ECO:0000256" key="3">
    <source>
        <dbReference type="ARBA" id="ARBA00022824"/>
    </source>
</evidence>
<dbReference type="Proteomes" id="UP000262825">
    <property type="component" value="Unassembled WGS sequence"/>
</dbReference>
<evidence type="ECO:0000259" key="5">
    <source>
        <dbReference type="Pfam" id="PF08314"/>
    </source>
</evidence>
<keyword evidence="2" id="KW-0813">Transport</keyword>
<dbReference type="AlphaFoldDB" id="A0A376BA86"/>
<dbReference type="VEuPathDB" id="FungiDB:SCODWIG_03369"/>
<dbReference type="Pfam" id="PF08314">
    <property type="entry name" value="Sec39"/>
    <property type="match status" value="2"/>
</dbReference>
<reference evidence="7" key="1">
    <citation type="submission" date="2018-06" db="EMBL/GenBank/DDBJ databases">
        <authorList>
            <person name="Guldener U."/>
        </authorList>
    </citation>
    <scope>NUCLEOTIDE SEQUENCE [LARGE SCALE GENOMIC DNA]</scope>
    <source>
        <strain evidence="7">UTAD17</strain>
    </source>
</reference>
<keyword evidence="3" id="KW-0256">Endoplasmic reticulum</keyword>
<keyword evidence="4" id="KW-0653">Protein transport</keyword>
<feature type="domain" description="Sec39" evidence="5">
    <location>
        <begin position="356"/>
        <end position="629"/>
    </location>
</feature>
<dbReference type="GO" id="GO:0005783">
    <property type="term" value="C:endoplasmic reticulum"/>
    <property type="evidence" value="ECO:0007669"/>
    <property type="project" value="UniProtKB-SubCell"/>
</dbReference>
<name>A0A376BA86_9ASCO</name>
<sequence>MDTDRILLLLSHFVTLGDVESSSKILSSSKNGVVNDCLIKCICVLWPELDDPRKLKFLKSYFDQNHTVQELDYVQYIENNVYIRGILNDSENFRKHVLNLKNFLNTKINGQIKTIEEFIRYRVYIVNEILIDSPLFCEPLWNELGLNKNPWICGVVKPCSHFIKAQRSGPDKNYTIKIKDFEQMKVDIILQRMFEFFMDTSSNKIMVANYQLYPYIKYTKSENLFVSNCLPQIKSFDYKIIEFLTLHSIVDIPSYYTFLLKVIWEHSLNFNYHQITQLLKNIPDETKLENENACSCKVMKQYVEYMRLLDIKSFNQVHDIQLNKNGLQKTYFTVACDNYFQKFTDTSMINPWFFESALFKDLSNKEKELIIIDSLISNKKLNLLSLFIKGNVDPEVLVTHFWKFFYKASSGLPSNANMIECEKIVGLLNQSHIHKRLSTLLDVVETLATKFPTLKIVNDPNFATFKPSHILSLKSNPDGLLEKLLAANPKQYLDPEATKDILKKLYVALDINSPPNNQKLEAFILSLHIETALSQVDFELAYSMSKLLLENENARLYWVVILQVGKFIDADNWPDLETPTEIIYLQMEVLSKLIMIIPSENMESAVSEFSRLQLELVTRDLINDKYSLKNMQKLENNYTKFISGIKSNMHSIMGEL</sequence>
<protein>
    <recommendedName>
        <fullName evidence="5">Sec39 domain-containing protein</fullName>
    </recommendedName>
</protein>
<dbReference type="InterPro" id="IPR013244">
    <property type="entry name" value="Sec39_domain"/>
</dbReference>
<evidence type="ECO:0000313" key="6">
    <source>
        <dbReference type="EMBL" id="SSD61608.1"/>
    </source>
</evidence>
<dbReference type="GO" id="GO:0015031">
    <property type="term" value="P:protein transport"/>
    <property type="evidence" value="ECO:0007669"/>
    <property type="project" value="UniProtKB-KW"/>
</dbReference>
<keyword evidence="7" id="KW-1185">Reference proteome</keyword>
<comment type="subcellular location">
    <subcellularLocation>
        <location evidence="1">Endoplasmic reticulum</location>
    </subcellularLocation>
</comment>
<proteinExistence type="predicted"/>
<dbReference type="PANTHER" id="PTHR40787:SF3">
    <property type="entry name" value="PROTEIN TRANSPORT PROTEIN SEC39"/>
    <property type="match status" value="1"/>
</dbReference>
<feature type="domain" description="Sec39" evidence="5">
    <location>
        <begin position="8"/>
        <end position="222"/>
    </location>
</feature>
<evidence type="ECO:0000256" key="1">
    <source>
        <dbReference type="ARBA" id="ARBA00004240"/>
    </source>
</evidence>
<dbReference type="EMBL" id="UFAJ01000787">
    <property type="protein sequence ID" value="SSD61608.1"/>
    <property type="molecule type" value="Genomic_DNA"/>
</dbReference>
<gene>
    <name evidence="6" type="ORF">SCODWIG_03369</name>
</gene>
<dbReference type="GO" id="GO:0006890">
    <property type="term" value="P:retrograde vesicle-mediated transport, Golgi to endoplasmic reticulum"/>
    <property type="evidence" value="ECO:0007669"/>
    <property type="project" value="InterPro"/>
</dbReference>
<organism evidence="6 7">
    <name type="scientific">Saccharomycodes ludwigii</name>
    <dbReference type="NCBI Taxonomy" id="36035"/>
    <lineage>
        <taxon>Eukaryota</taxon>
        <taxon>Fungi</taxon>
        <taxon>Dikarya</taxon>
        <taxon>Ascomycota</taxon>
        <taxon>Saccharomycotina</taxon>
        <taxon>Saccharomycetes</taxon>
        <taxon>Saccharomycodales</taxon>
        <taxon>Saccharomycodaceae</taxon>
        <taxon>Saccharomycodes</taxon>
    </lineage>
</organism>
<accession>A0A376BA86</accession>
<dbReference type="PANTHER" id="PTHR40787">
    <property type="entry name" value="SECRETED PROTEIN"/>
    <property type="match status" value="1"/>
</dbReference>
<evidence type="ECO:0000256" key="4">
    <source>
        <dbReference type="ARBA" id="ARBA00022927"/>
    </source>
</evidence>
<evidence type="ECO:0000313" key="7">
    <source>
        <dbReference type="Proteomes" id="UP000262825"/>
    </source>
</evidence>
<evidence type="ECO:0000256" key="2">
    <source>
        <dbReference type="ARBA" id="ARBA00022448"/>
    </source>
</evidence>